<evidence type="ECO:0000313" key="4">
    <source>
        <dbReference type="EMBL" id="MBC5768976.1"/>
    </source>
</evidence>
<dbReference type="EMBL" id="JACOQI010000001">
    <property type="protein sequence ID" value="MBC5768976.1"/>
    <property type="molecule type" value="Genomic_DNA"/>
</dbReference>
<dbReference type="InterPro" id="IPR042000">
    <property type="entry name" value="Sortase_D_2"/>
</dbReference>
<keyword evidence="3" id="KW-0732">Signal</keyword>
<keyword evidence="1" id="KW-0378">Hydrolase</keyword>
<dbReference type="SUPFAM" id="SSF63817">
    <property type="entry name" value="Sortase"/>
    <property type="match status" value="1"/>
</dbReference>
<proteinExistence type="predicted"/>
<dbReference type="AlphaFoldDB" id="A0A923MF71"/>
<dbReference type="NCBIfam" id="TIGR01076">
    <property type="entry name" value="sortase_fam"/>
    <property type="match status" value="1"/>
</dbReference>
<feature type="signal peptide" evidence="3">
    <location>
        <begin position="1"/>
        <end position="23"/>
    </location>
</feature>
<protein>
    <submittedName>
        <fullName evidence="4">Class D sortase</fullName>
    </submittedName>
</protein>
<evidence type="ECO:0000313" key="5">
    <source>
        <dbReference type="Proteomes" id="UP000620327"/>
    </source>
</evidence>
<comment type="caution">
    <text evidence="4">The sequence shown here is derived from an EMBL/GenBank/DDBJ whole genome shotgun (WGS) entry which is preliminary data.</text>
</comment>
<name>A0A923MF71_9FIRM</name>
<dbReference type="InterPro" id="IPR005754">
    <property type="entry name" value="Sortase"/>
</dbReference>
<evidence type="ECO:0000256" key="3">
    <source>
        <dbReference type="SAM" id="SignalP"/>
    </source>
</evidence>
<feature type="chain" id="PRO_5036795273" evidence="3">
    <location>
        <begin position="24"/>
        <end position="254"/>
    </location>
</feature>
<accession>A0A923MF71</accession>
<evidence type="ECO:0000256" key="1">
    <source>
        <dbReference type="ARBA" id="ARBA00022801"/>
    </source>
</evidence>
<dbReference type="Proteomes" id="UP000620327">
    <property type="component" value="Unassembled WGS sequence"/>
</dbReference>
<reference evidence="4" key="1">
    <citation type="submission" date="2020-08" db="EMBL/GenBank/DDBJ databases">
        <title>Genome public.</title>
        <authorList>
            <person name="Liu C."/>
            <person name="Sun Q."/>
        </authorList>
    </citation>
    <scope>NUCLEOTIDE SEQUENCE</scope>
    <source>
        <strain evidence="4">BX15</strain>
    </source>
</reference>
<gene>
    <name evidence="4" type="ORF">H8Z83_01240</name>
</gene>
<dbReference type="Gene3D" id="2.40.260.10">
    <property type="entry name" value="Sortase"/>
    <property type="match status" value="1"/>
</dbReference>
<dbReference type="InterPro" id="IPR023365">
    <property type="entry name" value="Sortase_dom-sf"/>
</dbReference>
<keyword evidence="5" id="KW-1185">Reference proteome</keyword>
<feature type="active site" description="Acyl-thioester intermediate" evidence="2">
    <location>
        <position position="238"/>
    </location>
</feature>
<organism evidence="4 5">
    <name type="scientific">Dysosmobacter segnis</name>
    <dbReference type="NCBI Taxonomy" id="2763042"/>
    <lineage>
        <taxon>Bacteria</taxon>
        <taxon>Bacillati</taxon>
        <taxon>Bacillota</taxon>
        <taxon>Clostridia</taxon>
        <taxon>Eubacteriales</taxon>
        <taxon>Oscillospiraceae</taxon>
        <taxon>Dysosmobacter</taxon>
    </lineage>
</organism>
<dbReference type="Pfam" id="PF04203">
    <property type="entry name" value="Sortase"/>
    <property type="match status" value="1"/>
</dbReference>
<dbReference type="CDD" id="cd06166">
    <property type="entry name" value="Sortase_D_2"/>
    <property type="match status" value="1"/>
</dbReference>
<dbReference type="GO" id="GO:0016787">
    <property type="term" value="F:hydrolase activity"/>
    <property type="evidence" value="ECO:0007669"/>
    <property type="project" value="UniProtKB-KW"/>
</dbReference>
<dbReference type="RefSeq" id="WP_187013374.1">
    <property type="nucleotide sequence ID" value="NZ_JACOQI010000001.1"/>
</dbReference>
<sequence length="254" mass="26855">MKWKTLCLTAALTAVLAAVPAYALDYTVDAPEDYLFGRPTSVETVTEYGADNVDRSKNTALIPPAFGSPTSYLPDTGEPLTPNLTPGAHSGGLVSSVGSVGGVPYPTVDSGGSWNSTAYTPVSSDLYYSNGSLGTLKIPAIGLTVKVYEGTDSNALKKGTGHFSDSSIWNGNVCIAGHNRGVNNHFGQIHTLTVGDTITYTTKLGTRSYTVTSVSKVLETDTSGTTASSDNRLTLYTCVRDQSVYRWMVCAVER</sequence>
<evidence type="ECO:0000256" key="2">
    <source>
        <dbReference type="PIRSR" id="PIRSR605754-1"/>
    </source>
</evidence>
<feature type="active site" description="Proton donor/acceptor" evidence="2">
    <location>
        <position position="178"/>
    </location>
</feature>